<dbReference type="EMBL" id="QWLN02008786">
    <property type="protein sequence ID" value="TEA34652.1"/>
    <property type="molecule type" value="Genomic_DNA"/>
</dbReference>
<accession>A0A484GG77</accession>
<reference evidence="1 2" key="1">
    <citation type="journal article" date="2018" name="Genomics">
        <title>Molecular footprints of inshore aquatic adaptation in Indo-Pacific humpback dolphin (Sousa chinensis).</title>
        <authorList>
            <person name="Ming Y."/>
            <person name="Jian J."/>
            <person name="Yu F."/>
            <person name="Yu X."/>
            <person name="Wang J."/>
            <person name="Liu W."/>
        </authorList>
    </citation>
    <scope>NUCLEOTIDE SEQUENCE [LARGE SCALE GENOMIC DNA]</scope>
    <source>
        <strain evidence="1">MY-2018</strain>
        <tissue evidence="1">Skin</tissue>
    </source>
</reference>
<evidence type="ECO:0000313" key="2">
    <source>
        <dbReference type="Proteomes" id="UP000295264"/>
    </source>
</evidence>
<gene>
    <name evidence="1" type="ORF">DBR06_SOUSAS23810003</name>
</gene>
<proteinExistence type="predicted"/>
<keyword evidence="2" id="KW-1185">Reference proteome</keyword>
<comment type="caution">
    <text evidence="1">The sequence shown here is derived from an EMBL/GenBank/DDBJ whole genome shotgun (WGS) entry which is preliminary data.</text>
</comment>
<sequence length="119" mass="13072">MLNGSKNEGLIFHRLSCPDSVDPSLSSRDAMISQIILILGGLSKIPQTHLTQGVSIMTLQTHCSLRGLLTPQKQCKLGEHINIPQMQLFLGELIMTSQIDLSPGRPVILTRHTSIQEGF</sequence>
<dbReference type="AlphaFoldDB" id="A0A484GG77"/>
<evidence type="ECO:0000313" key="1">
    <source>
        <dbReference type="EMBL" id="TEA34652.1"/>
    </source>
</evidence>
<name>A0A484GG77_SOUCH</name>
<protein>
    <submittedName>
        <fullName evidence="1">Uncharacterized protein</fullName>
    </submittedName>
</protein>
<organism evidence="1 2">
    <name type="scientific">Sousa chinensis</name>
    <name type="common">Indo-pacific humpbacked dolphin</name>
    <name type="synonym">Steno chinensis</name>
    <dbReference type="NCBI Taxonomy" id="103600"/>
    <lineage>
        <taxon>Eukaryota</taxon>
        <taxon>Metazoa</taxon>
        <taxon>Chordata</taxon>
        <taxon>Craniata</taxon>
        <taxon>Vertebrata</taxon>
        <taxon>Euteleostomi</taxon>
        <taxon>Mammalia</taxon>
        <taxon>Eutheria</taxon>
        <taxon>Laurasiatheria</taxon>
        <taxon>Artiodactyla</taxon>
        <taxon>Whippomorpha</taxon>
        <taxon>Cetacea</taxon>
        <taxon>Odontoceti</taxon>
        <taxon>Delphinidae</taxon>
        <taxon>Sousa</taxon>
    </lineage>
</organism>
<dbReference type="Proteomes" id="UP000295264">
    <property type="component" value="Unassembled WGS sequence"/>
</dbReference>